<evidence type="ECO:0000313" key="3">
    <source>
        <dbReference type="EMBL" id="MED6236697.1"/>
    </source>
</evidence>
<keyword evidence="4" id="KW-1185">Reference proteome</keyword>
<evidence type="ECO:0000256" key="2">
    <source>
        <dbReference type="SAM" id="Phobius"/>
    </source>
</evidence>
<feature type="transmembrane region" description="Helical" evidence="2">
    <location>
        <begin position="346"/>
        <end position="367"/>
    </location>
</feature>
<keyword evidence="2" id="KW-1133">Transmembrane helix</keyword>
<accession>A0ABU7AFA6</accession>
<feature type="region of interest" description="Disordered" evidence="1">
    <location>
        <begin position="100"/>
        <end position="133"/>
    </location>
</feature>
<feature type="compositionally biased region" description="Basic and acidic residues" evidence="1">
    <location>
        <begin position="105"/>
        <end position="114"/>
    </location>
</feature>
<sequence length="368" mass="40994">MFPRLRTAGGYELLKTSGNTRNRQLSVIKCPNEGYTVQYLKKPTTMIHHSTIYVRPLQCNISLEQEDTEAPSNTYIGPLTPCLLCGEEFPFSQIRQHNQSCSRLSQDDKERQAESENGEESVPSTSGATRSSSWHQVADIVMTLETAGPSTALSTQQPNPPDIQRDLRNAWITEVVPAKASELYIESVRHGCIGCHLIGDGAIGEGVNIHNLSIVMSNLQNGFLVDDETELNTLLFEGEQNHLTPSTSRLLLERDLFVVAGRIIGHSFLNGGPRLFGLSPGIIHVLFGGDPETATVTESDCADQDVHEVIRMVCKFSVLLYASRPITKDFFFSMTLFVNVMRYKLFYFQFAILQMDFGLHVVVCICIM</sequence>
<keyword evidence="2" id="KW-0812">Transmembrane</keyword>
<evidence type="ECO:0000256" key="1">
    <source>
        <dbReference type="SAM" id="MobiDB-lite"/>
    </source>
</evidence>
<feature type="compositionally biased region" description="Polar residues" evidence="1">
    <location>
        <begin position="122"/>
        <end position="133"/>
    </location>
</feature>
<comment type="caution">
    <text evidence="3">The sequence shown here is derived from an EMBL/GenBank/DDBJ whole genome shotgun (WGS) entry which is preliminary data.</text>
</comment>
<protein>
    <recommendedName>
        <fullName evidence="5">UBZ4-type domain-containing protein</fullName>
    </recommendedName>
</protein>
<keyword evidence="2" id="KW-0472">Membrane</keyword>
<gene>
    <name evidence="3" type="ORF">ATANTOWER_012921</name>
</gene>
<dbReference type="Proteomes" id="UP001345963">
    <property type="component" value="Unassembled WGS sequence"/>
</dbReference>
<evidence type="ECO:0000313" key="4">
    <source>
        <dbReference type="Proteomes" id="UP001345963"/>
    </source>
</evidence>
<evidence type="ECO:0008006" key="5">
    <source>
        <dbReference type="Google" id="ProtNLM"/>
    </source>
</evidence>
<proteinExistence type="predicted"/>
<dbReference type="EMBL" id="JAHUTI010012565">
    <property type="protein sequence ID" value="MED6236697.1"/>
    <property type="molecule type" value="Genomic_DNA"/>
</dbReference>
<name>A0ABU7AFA6_9TELE</name>
<organism evidence="3 4">
    <name type="scientific">Ataeniobius toweri</name>
    <dbReference type="NCBI Taxonomy" id="208326"/>
    <lineage>
        <taxon>Eukaryota</taxon>
        <taxon>Metazoa</taxon>
        <taxon>Chordata</taxon>
        <taxon>Craniata</taxon>
        <taxon>Vertebrata</taxon>
        <taxon>Euteleostomi</taxon>
        <taxon>Actinopterygii</taxon>
        <taxon>Neopterygii</taxon>
        <taxon>Teleostei</taxon>
        <taxon>Neoteleostei</taxon>
        <taxon>Acanthomorphata</taxon>
        <taxon>Ovalentaria</taxon>
        <taxon>Atherinomorphae</taxon>
        <taxon>Cyprinodontiformes</taxon>
        <taxon>Goodeidae</taxon>
        <taxon>Ataeniobius</taxon>
    </lineage>
</organism>
<reference evidence="3 4" key="1">
    <citation type="submission" date="2021-07" db="EMBL/GenBank/DDBJ databases">
        <authorList>
            <person name="Palmer J.M."/>
        </authorList>
    </citation>
    <scope>NUCLEOTIDE SEQUENCE [LARGE SCALE GENOMIC DNA]</scope>
    <source>
        <strain evidence="3 4">AT_MEX2019</strain>
        <tissue evidence="3">Muscle</tissue>
    </source>
</reference>